<dbReference type="Gene3D" id="2.160.20.10">
    <property type="entry name" value="Single-stranded right-handed beta-helix, Pectin lyase-like"/>
    <property type="match status" value="1"/>
</dbReference>
<dbReference type="InterPro" id="IPR024535">
    <property type="entry name" value="RHGA/B-epi-like_pectate_lyase"/>
</dbReference>
<dbReference type="InterPro" id="IPR022441">
    <property type="entry name" value="Para_beta_helix_rpt-2"/>
</dbReference>
<name>A0A7X3FX64_9BURK</name>
<gene>
    <name evidence="3" type="ORF">GPY61_06715</name>
</gene>
<dbReference type="NCBIfam" id="TIGR03804">
    <property type="entry name" value="para_beta_helix"/>
    <property type="match status" value="1"/>
</dbReference>
<dbReference type="AlphaFoldDB" id="A0A7X3FX64"/>
<evidence type="ECO:0000313" key="3">
    <source>
        <dbReference type="EMBL" id="MVW59617.1"/>
    </source>
</evidence>
<feature type="domain" description="Right handed beta helix" evidence="2">
    <location>
        <begin position="302"/>
        <end position="467"/>
    </location>
</feature>
<dbReference type="InterPro" id="IPR039448">
    <property type="entry name" value="Beta_helix"/>
</dbReference>
<organism evidence="3 4">
    <name type="scientific">Massilia cellulosiltytica</name>
    <dbReference type="NCBI Taxonomy" id="2683234"/>
    <lineage>
        <taxon>Bacteria</taxon>
        <taxon>Pseudomonadati</taxon>
        <taxon>Pseudomonadota</taxon>
        <taxon>Betaproteobacteria</taxon>
        <taxon>Burkholderiales</taxon>
        <taxon>Oxalobacteraceae</taxon>
        <taxon>Telluria group</taxon>
        <taxon>Massilia</taxon>
    </lineage>
</organism>
<dbReference type="InterPro" id="IPR006626">
    <property type="entry name" value="PbH1"/>
</dbReference>
<dbReference type="SMART" id="SM00710">
    <property type="entry name" value="PbH1"/>
    <property type="match status" value="9"/>
</dbReference>
<dbReference type="EMBL" id="WSES01000002">
    <property type="protein sequence ID" value="MVW59617.1"/>
    <property type="molecule type" value="Genomic_DNA"/>
</dbReference>
<evidence type="ECO:0000313" key="4">
    <source>
        <dbReference type="Proteomes" id="UP000443353"/>
    </source>
</evidence>
<accession>A0A7X3FX64</accession>
<protein>
    <recommendedName>
        <fullName evidence="5">Pectate lyase superfamily protein domain-containing protein</fullName>
    </recommendedName>
</protein>
<dbReference type="InterPro" id="IPR012334">
    <property type="entry name" value="Pectin_lyas_fold"/>
</dbReference>
<evidence type="ECO:0000259" key="2">
    <source>
        <dbReference type="Pfam" id="PF13229"/>
    </source>
</evidence>
<feature type="domain" description="Rhamnogalacturonase A/B/Epimerase-like pectate lyase" evidence="1">
    <location>
        <begin position="97"/>
        <end position="243"/>
    </location>
</feature>
<reference evidence="3 4" key="1">
    <citation type="submission" date="2019-12" db="EMBL/GenBank/DDBJ databases">
        <authorList>
            <person name="Li C."/>
            <person name="Zhao J."/>
        </authorList>
    </citation>
    <scope>NUCLEOTIDE SEQUENCE [LARGE SCALE GENOMIC DNA]</scope>
    <source>
        <strain evidence="3 4">NEAU-DD11</strain>
    </source>
</reference>
<evidence type="ECO:0008006" key="5">
    <source>
        <dbReference type="Google" id="ProtNLM"/>
    </source>
</evidence>
<dbReference type="SUPFAM" id="SSF51126">
    <property type="entry name" value="Pectin lyase-like"/>
    <property type="match status" value="1"/>
</dbReference>
<comment type="caution">
    <text evidence="3">The sequence shown here is derived from an EMBL/GenBank/DDBJ whole genome shotgun (WGS) entry which is preliminary data.</text>
</comment>
<dbReference type="Proteomes" id="UP000443353">
    <property type="component" value="Unassembled WGS sequence"/>
</dbReference>
<dbReference type="InterPro" id="IPR011050">
    <property type="entry name" value="Pectin_lyase_fold/virulence"/>
</dbReference>
<sequence>MNLLEGTMNINNPNFNKLGIGLAMTMLVAGCGAGDTVSGTRTSRVLSTITTTVPPGNPGLRESDGTLHVIPTPAAAPTIVNVVTRAAELGKNIDLADNSISDQAAIDAVLADVAPGSTVYFPNGTYNVSTIALKKSGVHIMGQSRDGAIIKSDLSLAGSAMTIMGLHDIVVGHLTFTSTWAGTYSTDTVNNNPSAGGPLNMIATGKNTYNVTIDSVVCEKFDRIGVRIGGGSHDILVKSSIARNATDVGGGGAGYGFVITGDSHLDAGTNPFLGNPLKDTYFVKFDNNTTVAPYIRHGVIVQYWAHNNLITNSHFDGTRLDSIDLHGEDEYANEVTNNPITNSQRAAIALGNSGSTHDKTGVANWIHDNDLVGNTLGIWVGYGTQGTTIENNTIRDNASLSPVSPRGILLGSSTGTVVSNNTISNNTVPGFIALYLADDPAAGTEPAGGPKNWTISGNTVTNSGTAFKDAASLDSGNSIQATW</sequence>
<proteinExistence type="predicted"/>
<dbReference type="Pfam" id="PF13229">
    <property type="entry name" value="Beta_helix"/>
    <property type="match status" value="1"/>
</dbReference>
<dbReference type="Pfam" id="PF12708">
    <property type="entry name" value="Pect-lyase_RHGA_epim"/>
    <property type="match status" value="1"/>
</dbReference>
<evidence type="ECO:0000259" key="1">
    <source>
        <dbReference type="Pfam" id="PF12708"/>
    </source>
</evidence>
<keyword evidence="4" id="KW-1185">Reference proteome</keyword>